<accession>A0A0F9JSJ1</accession>
<comment type="caution">
    <text evidence="7">The sequence shown here is derived from an EMBL/GenBank/DDBJ whole genome shotgun (WGS) entry which is preliminary data.</text>
</comment>
<evidence type="ECO:0000313" key="7">
    <source>
        <dbReference type="EMBL" id="KKM72663.1"/>
    </source>
</evidence>
<dbReference type="InterPro" id="IPR036291">
    <property type="entry name" value="NAD(P)-bd_dom_sf"/>
</dbReference>
<dbReference type="EC" id="1.3.1.76" evidence="2"/>
<dbReference type="Gene3D" id="3.40.50.720">
    <property type="entry name" value="NAD(P)-binding Rossmann-like Domain"/>
    <property type="match status" value="1"/>
</dbReference>
<keyword evidence="4" id="KW-0520">NAD</keyword>
<dbReference type="Pfam" id="PF13241">
    <property type="entry name" value="NAD_binding_7"/>
    <property type="match status" value="1"/>
</dbReference>
<proteinExistence type="predicted"/>
<dbReference type="GO" id="GO:0019354">
    <property type="term" value="P:siroheme biosynthetic process"/>
    <property type="evidence" value="ECO:0007669"/>
    <property type="project" value="UniProtKB-UniPathway"/>
</dbReference>
<gene>
    <name evidence="7" type="ORF">LCGC14_1418270</name>
</gene>
<dbReference type="GO" id="GO:0004325">
    <property type="term" value="F:ferrochelatase activity"/>
    <property type="evidence" value="ECO:0007669"/>
    <property type="project" value="InterPro"/>
</dbReference>
<evidence type="ECO:0000256" key="5">
    <source>
        <dbReference type="ARBA" id="ARBA00023244"/>
    </source>
</evidence>
<evidence type="ECO:0000256" key="2">
    <source>
        <dbReference type="ARBA" id="ARBA00012400"/>
    </source>
</evidence>
<protein>
    <recommendedName>
        <fullName evidence="2">precorrin-2 dehydrogenase</fullName>
        <ecNumber evidence="2">1.3.1.76</ecNumber>
    </recommendedName>
</protein>
<keyword evidence="5" id="KW-0627">Porphyrin biosynthesis</keyword>
<comment type="pathway">
    <text evidence="1">Porphyrin-containing compound metabolism; siroheme biosynthesis; sirohydrochlorin from precorrin-2: step 1/1.</text>
</comment>
<dbReference type="Gene3D" id="3.30.160.110">
    <property type="entry name" value="Siroheme synthase, domain 2"/>
    <property type="match status" value="1"/>
</dbReference>
<sequence length="211" mass="23895">MFIDLKLEGKRVLILGGGVVGERKAKKFLESNSKITIVSKDFTENLKNLSQKYELQLIKTNQLSLDSLISNSDLVIAATDDDKYNEKIVLRSKNKNILVSSVDNAFISDFIMPATKYIGDIIVGIGTGGKSPIMAKLIGERLKTHITNEDILQVKLQHYARTLLKNNFSDKKDHRVILNQILKDHEISQFLNKNNLEEAKHHVRKIIKLSK</sequence>
<dbReference type="SUPFAM" id="SSF51735">
    <property type="entry name" value="NAD(P)-binding Rossmann-fold domains"/>
    <property type="match status" value="1"/>
</dbReference>
<evidence type="ECO:0000256" key="4">
    <source>
        <dbReference type="ARBA" id="ARBA00023027"/>
    </source>
</evidence>
<dbReference type="PANTHER" id="PTHR35330:SF1">
    <property type="entry name" value="SIROHEME BIOSYNTHESIS PROTEIN MET8"/>
    <property type="match status" value="1"/>
</dbReference>
<reference evidence="7" key="1">
    <citation type="journal article" date="2015" name="Nature">
        <title>Complex archaea that bridge the gap between prokaryotes and eukaryotes.</title>
        <authorList>
            <person name="Spang A."/>
            <person name="Saw J.H."/>
            <person name="Jorgensen S.L."/>
            <person name="Zaremba-Niedzwiedzka K."/>
            <person name="Martijn J."/>
            <person name="Lind A.E."/>
            <person name="van Eijk R."/>
            <person name="Schleper C."/>
            <person name="Guy L."/>
            <person name="Ettema T.J."/>
        </authorList>
    </citation>
    <scope>NUCLEOTIDE SEQUENCE</scope>
</reference>
<dbReference type="InterPro" id="IPR006367">
    <property type="entry name" value="Sirohaem_synthase_N"/>
</dbReference>
<evidence type="ECO:0000256" key="1">
    <source>
        <dbReference type="ARBA" id="ARBA00005010"/>
    </source>
</evidence>
<comment type="catalytic activity">
    <reaction evidence="6">
        <text>precorrin-2 + NAD(+) = sirohydrochlorin + NADH + 2 H(+)</text>
        <dbReference type="Rhea" id="RHEA:15613"/>
        <dbReference type="ChEBI" id="CHEBI:15378"/>
        <dbReference type="ChEBI" id="CHEBI:57540"/>
        <dbReference type="ChEBI" id="CHEBI:57945"/>
        <dbReference type="ChEBI" id="CHEBI:58351"/>
        <dbReference type="ChEBI" id="CHEBI:58827"/>
        <dbReference type="EC" id="1.3.1.76"/>
    </reaction>
</comment>
<keyword evidence="3" id="KW-0560">Oxidoreductase</keyword>
<dbReference type="InterPro" id="IPR028161">
    <property type="entry name" value="Met8-like"/>
</dbReference>
<organism evidence="7">
    <name type="scientific">marine sediment metagenome</name>
    <dbReference type="NCBI Taxonomy" id="412755"/>
    <lineage>
        <taxon>unclassified sequences</taxon>
        <taxon>metagenomes</taxon>
        <taxon>ecological metagenomes</taxon>
    </lineage>
</organism>
<evidence type="ECO:0000256" key="3">
    <source>
        <dbReference type="ARBA" id="ARBA00023002"/>
    </source>
</evidence>
<dbReference type="EMBL" id="LAZR01009426">
    <property type="protein sequence ID" value="KKM72663.1"/>
    <property type="molecule type" value="Genomic_DNA"/>
</dbReference>
<dbReference type="NCBIfam" id="TIGR01470">
    <property type="entry name" value="cysG_Nterm"/>
    <property type="match status" value="1"/>
</dbReference>
<evidence type="ECO:0000256" key="6">
    <source>
        <dbReference type="ARBA" id="ARBA00047561"/>
    </source>
</evidence>
<dbReference type="AlphaFoldDB" id="A0A0F9JSJ1"/>
<name>A0A0F9JSJ1_9ZZZZ</name>
<dbReference type="SUPFAM" id="SSF75615">
    <property type="entry name" value="Siroheme synthase middle domains-like"/>
    <property type="match status" value="1"/>
</dbReference>
<dbReference type="UniPathway" id="UPA00262">
    <property type="reaction ID" value="UER00222"/>
</dbReference>
<dbReference type="PANTHER" id="PTHR35330">
    <property type="entry name" value="SIROHEME BIOSYNTHESIS PROTEIN MET8"/>
    <property type="match status" value="1"/>
</dbReference>
<dbReference type="GO" id="GO:0043115">
    <property type="term" value="F:precorrin-2 dehydrogenase activity"/>
    <property type="evidence" value="ECO:0007669"/>
    <property type="project" value="UniProtKB-EC"/>
</dbReference>